<feature type="compositionally biased region" description="Polar residues" evidence="8">
    <location>
        <begin position="985"/>
        <end position="1001"/>
    </location>
</feature>
<keyword evidence="3" id="KW-0677">Repeat</keyword>
<dbReference type="Pfam" id="PF04082">
    <property type="entry name" value="Fungal_trans"/>
    <property type="match status" value="1"/>
</dbReference>
<feature type="region of interest" description="Disordered" evidence="8">
    <location>
        <begin position="148"/>
        <end position="202"/>
    </location>
</feature>
<comment type="caution">
    <text evidence="10">The sequence shown here is derived from an EMBL/GenBank/DDBJ whole genome shotgun (WGS) entry which is preliminary data.</text>
</comment>
<organism evidence="10 11">
    <name type="scientific">Cladophialophora psammophila CBS 110553</name>
    <dbReference type="NCBI Taxonomy" id="1182543"/>
    <lineage>
        <taxon>Eukaryota</taxon>
        <taxon>Fungi</taxon>
        <taxon>Dikarya</taxon>
        <taxon>Ascomycota</taxon>
        <taxon>Pezizomycotina</taxon>
        <taxon>Eurotiomycetes</taxon>
        <taxon>Chaetothyriomycetidae</taxon>
        <taxon>Chaetothyriales</taxon>
        <taxon>Herpotrichiellaceae</taxon>
        <taxon>Cladophialophora</taxon>
    </lineage>
</organism>
<dbReference type="SUPFAM" id="SSF57667">
    <property type="entry name" value="beta-beta-alpha zinc fingers"/>
    <property type="match status" value="1"/>
</dbReference>
<feature type="compositionally biased region" description="Low complexity" evidence="8">
    <location>
        <begin position="527"/>
        <end position="543"/>
    </location>
</feature>
<feature type="compositionally biased region" description="Polar residues" evidence="8">
    <location>
        <begin position="71"/>
        <end position="81"/>
    </location>
</feature>
<feature type="region of interest" description="Disordered" evidence="8">
    <location>
        <begin position="526"/>
        <end position="549"/>
    </location>
</feature>
<dbReference type="STRING" id="1182543.W9X2K2"/>
<dbReference type="FunFam" id="3.30.160.60:FF:000446">
    <property type="entry name" value="Zinc finger protein"/>
    <property type="match status" value="1"/>
</dbReference>
<dbReference type="GO" id="GO:0000785">
    <property type="term" value="C:chromatin"/>
    <property type="evidence" value="ECO:0007669"/>
    <property type="project" value="TreeGrafter"/>
</dbReference>
<keyword evidence="11" id="KW-1185">Reference proteome</keyword>
<evidence type="ECO:0000256" key="8">
    <source>
        <dbReference type="SAM" id="MobiDB-lite"/>
    </source>
</evidence>
<dbReference type="eggNOG" id="KOG1721">
    <property type="taxonomic scope" value="Eukaryota"/>
</dbReference>
<reference evidence="10 11" key="1">
    <citation type="submission" date="2013-03" db="EMBL/GenBank/DDBJ databases">
        <title>The Genome Sequence of Cladophialophora psammophila CBS 110553.</title>
        <authorList>
            <consortium name="The Broad Institute Genomics Platform"/>
            <person name="Cuomo C."/>
            <person name="de Hoog S."/>
            <person name="Gorbushina A."/>
            <person name="Walker B."/>
            <person name="Young S.K."/>
            <person name="Zeng Q."/>
            <person name="Gargeya S."/>
            <person name="Fitzgerald M."/>
            <person name="Haas B."/>
            <person name="Abouelleil A."/>
            <person name="Allen A.W."/>
            <person name="Alvarado L."/>
            <person name="Arachchi H.M."/>
            <person name="Berlin A.M."/>
            <person name="Chapman S.B."/>
            <person name="Gainer-Dewar J."/>
            <person name="Goldberg J."/>
            <person name="Griggs A."/>
            <person name="Gujja S."/>
            <person name="Hansen M."/>
            <person name="Howarth C."/>
            <person name="Imamovic A."/>
            <person name="Ireland A."/>
            <person name="Larimer J."/>
            <person name="McCowan C."/>
            <person name="Murphy C."/>
            <person name="Pearson M."/>
            <person name="Poon T.W."/>
            <person name="Priest M."/>
            <person name="Roberts A."/>
            <person name="Saif S."/>
            <person name="Shea T."/>
            <person name="Sisk P."/>
            <person name="Sykes S."/>
            <person name="Wortman J."/>
            <person name="Nusbaum C."/>
            <person name="Birren B."/>
        </authorList>
    </citation>
    <scope>NUCLEOTIDE SEQUENCE [LARGE SCALE GENOMIC DNA]</scope>
    <source>
        <strain evidence="10 11">CBS 110553</strain>
    </source>
</reference>
<keyword evidence="2" id="KW-0479">Metal-binding</keyword>
<dbReference type="GeneID" id="19186136"/>
<dbReference type="OrthoDB" id="6077919at2759"/>
<feature type="compositionally biased region" description="Polar residues" evidence="8">
    <location>
        <begin position="180"/>
        <end position="200"/>
    </location>
</feature>
<feature type="region of interest" description="Disordered" evidence="8">
    <location>
        <begin position="968"/>
        <end position="1028"/>
    </location>
</feature>
<dbReference type="SMART" id="SM00355">
    <property type="entry name" value="ZnF_C2H2"/>
    <property type="match status" value="2"/>
</dbReference>
<dbReference type="PANTHER" id="PTHR40626">
    <property type="entry name" value="MIP31509P"/>
    <property type="match status" value="1"/>
</dbReference>
<dbReference type="FunFam" id="3.30.160.60:FF:000576">
    <property type="entry name" value="C2H2 transcription factor (AmdX)"/>
    <property type="match status" value="1"/>
</dbReference>
<dbReference type="CDD" id="cd12148">
    <property type="entry name" value="fungal_TF_MHR"/>
    <property type="match status" value="1"/>
</dbReference>
<dbReference type="InterPro" id="IPR036236">
    <property type="entry name" value="Znf_C2H2_sf"/>
</dbReference>
<gene>
    <name evidence="10" type="ORF">A1O5_01401</name>
</gene>
<dbReference type="EMBL" id="AMGX01000002">
    <property type="protein sequence ID" value="EXJ74707.1"/>
    <property type="molecule type" value="Genomic_DNA"/>
</dbReference>
<evidence type="ECO:0000256" key="7">
    <source>
        <dbReference type="PROSITE-ProRule" id="PRU00042"/>
    </source>
</evidence>
<keyword evidence="4 7" id="KW-0863">Zinc-finger</keyword>
<dbReference type="GO" id="GO:0006351">
    <property type="term" value="P:DNA-templated transcription"/>
    <property type="evidence" value="ECO:0007669"/>
    <property type="project" value="InterPro"/>
</dbReference>
<protein>
    <recommendedName>
        <fullName evidence="9">C2H2-type domain-containing protein</fullName>
    </recommendedName>
</protein>
<sequence length="1194" mass="130087">MAEEENSTLVDSMEATSPEAPSNEIEEGAVPETGKSFQETARLSVLEAHPHLSASKTPGDKTSIDKAPANKTPSTKVSAASKNIAPNPAVTPLKTDKPRPHVCLTCMRSFARLEHLKRHERSHTKEKPFACPECTRCFARRDLLLRHQQKLHSSTTPSARPRSGRRESVAGVASGRVRKNSTTSGTTTMRPRANTVSHVDSTTRRLSMLSDSVAHLGRQPLITHNHHNSMSALSGIHPYQYRGINGNQHVFLPKLETLGLPSDTSGGLRTAPPFGGFGAEYGNGFDCDQGNTINPHALHMTNLQGLGIDPSVSPFHQMFPGMTASQAMAEDDANFDWMTLGFENQMSFAQANENAIDDSSPSAMSTNSPAPINDMNGDPNIAAMQQASATASNMWSTTLAAHAPLLNSPMSIEMLSNFNDVVSATMGTVSPKSLLGQATAMDMSLPTPPDFASMDASAMHSTPQFTGYQLPFAGDGPASTTSTTSMDSSLRQSSVTTMSSDLVNDHIRNVLIAGLSQNAGFGQRKYSQPAISSPLSPSSNSRPKGFNASTFPSTPELQRYVSAYIKYFHPHLPFLHIPTLNFESPDYTTPIRLISGQSQFGQATVAGGGSCLILAIAAIGALYEHEVSQSRELFECAKRLISSYLEERRKANLTKTQFGPRHSAEREDTPLWLVQAMLLNVIYGHNCGDKTAAELASNHCAALVSLARGAELAKPSQGYSGTGANDTNVNIQMGGMPNNGWSSMISENDDSDWFEWKVMEERKRTLYAVFILSSMLVTAYNHPPALTNSEIRLNLPCAEELWAAESVQMWRHLGGASAETGALTFAASLTHLLMSAHRKRRRNSNVTAVAPTSELELTPSSFGCLILINALHNYIWETRQRHLGRQWTASETEQMHAHIEPALTAWQAAWASSPKHSIERPNPFGDGPLSADCVPLLDLAYIRLFVNFGRSKEAFWQRDYDAMAEELAKGSEAVPGQETGKAERNSNSSSQNPDSKNQEQMPTPVEEGMKVEPGEQEQERLQSHSSRRERHLRKAAFYAADSLAMSDKLGLSFAEHTSRELPTQSAMCAFDCAQVLAEWIATVQERVGKYLGVIGRDVMNLIEVPGILLLEDEDRSLIHKIDEILTSAEHKVEAQGGFDLSAAREGGHGSRILALTAYILGRDSVWPVFKLMARSLETQAGHIKERALASVSKS</sequence>
<evidence type="ECO:0000256" key="4">
    <source>
        <dbReference type="ARBA" id="ARBA00022771"/>
    </source>
</evidence>
<evidence type="ECO:0000256" key="1">
    <source>
        <dbReference type="ARBA" id="ARBA00004123"/>
    </source>
</evidence>
<evidence type="ECO:0000256" key="2">
    <source>
        <dbReference type="ARBA" id="ARBA00022723"/>
    </source>
</evidence>
<feature type="domain" description="C2H2-type" evidence="9">
    <location>
        <begin position="129"/>
        <end position="157"/>
    </location>
</feature>
<evidence type="ECO:0000256" key="3">
    <source>
        <dbReference type="ARBA" id="ARBA00022737"/>
    </source>
</evidence>
<keyword evidence="6" id="KW-0539">Nucleus</keyword>
<feature type="compositionally biased region" description="Basic and acidic residues" evidence="8">
    <location>
        <begin position="1007"/>
        <end position="1022"/>
    </location>
</feature>
<dbReference type="PROSITE" id="PS50157">
    <property type="entry name" value="ZINC_FINGER_C2H2_2"/>
    <property type="match status" value="2"/>
</dbReference>
<dbReference type="InterPro" id="IPR051059">
    <property type="entry name" value="VerF-like"/>
</dbReference>
<evidence type="ECO:0000313" key="10">
    <source>
        <dbReference type="EMBL" id="EXJ74707.1"/>
    </source>
</evidence>
<evidence type="ECO:0000256" key="5">
    <source>
        <dbReference type="ARBA" id="ARBA00022833"/>
    </source>
</evidence>
<comment type="subcellular location">
    <subcellularLocation>
        <location evidence="1">Nucleus</location>
    </subcellularLocation>
</comment>
<dbReference type="RefSeq" id="XP_007740209.1">
    <property type="nucleotide sequence ID" value="XM_007742019.1"/>
</dbReference>
<dbReference type="GO" id="GO:0000978">
    <property type="term" value="F:RNA polymerase II cis-regulatory region sequence-specific DNA binding"/>
    <property type="evidence" value="ECO:0007669"/>
    <property type="project" value="InterPro"/>
</dbReference>
<evidence type="ECO:0000256" key="6">
    <source>
        <dbReference type="ARBA" id="ARBA00023242"/>
    </source>
</evidence>
<evidence type="ECO:0000313" key="11">
    <source>
        <dbReference type="Proteomes" id="UP000019471"/>
    </source>
</evidence>
<dbReference type="GO" id="GO:0008270">
    <property type="term" value="F:zinc ion binding"/>
    <property type="evidence" value="ECO:0007669"/>
    <property type="project" value="UniProtKB-KW"/>
</dbReference>
<dbReference type="Pfam" id="PF00096">
    <property type="entry name" value="zf-C2H2"/>
    <property type="match status" value="1"/>
</dbReference>
<feature type="region of interest" description="Disordered" evidence="8">
    <location>
        <begin position="1"/>
        <end position="97"/>
    </location>
</feature>
<dbReference type="InterPro" id="IPR013087">
    <property type="entry name" value="Znf_C2H2_type"/>
</dbReference>
<dbReference type="AlphaFoldDB" id="W9X2K2"/>
<feature type="domain" description="C2H2-type" evidence="9">
    <location>
        <begin position="101"/>
        <end position="128"/>
    </location>
</feature>
<proteinExistence type="predicted"/>
<name>W9X2K2_9EURO</name>
<dbReference type="PROSITE" id="PS00028">
    <property type="entry name" value="ZINC_FINGER_C2H2_1"/>
    <property type="match status" value="2"/>
</dbReference>
<accession>W9X2K2</accession>
<dbReference type="Proteomes" id="UP000019471">
    <property type="component" value="Unassembled WGS sequence"/>
</dbReference>
<dbReference type="InterPro" id="IPR007219">
    <property type="entry name" value="XnlR_reg_dom"/>
</dbReference>
<dbReference type="PANTHER" id="PTHR40626:SF13">
    <property type="entry name" value="RESPIRATION FACTOR 2-RELATED"/>
    <property type="match status" value="1"/>
</dbReference>
<dbReference type="GO" id="GO:0005634">
    <property type="term" value="C:nucleus"/>
    <property type="evidence" value="ECO:0007669"/>
    <property type="project" value="UniProtKB-SubCell"/>
</dbReference>
<dbReference type="Gene3D" id="3.30.160.60">
    <property type="entry name" value="Classic Zinc Finger"/>
    <property type="match status" value="2"/>
</dbReference>
<dbReference type="GO" id="GO:0000981">
    <property type="term" value="F:DNA-binding transcription factor activity, RNA polymerase II-specific"/>
    <property type="evidence" value="ECO:0007669"/>
    <property type="project" value="InterPro"/>
</dbReference>
<keyword evidence="5" id="KW-0862">Zinc</keyword>
<dbReference type="HOGENOM" id="CLU_008344_0_0_1"/>
<evidence type="ECO:0000259" key="9">
    <source>
        <dbReference type="PROSITE" id="PS50157"/>
    </source>
</evidence>